<feature type="domain" description="Type I restriction modification DNA specificity" evidence="4">
    <location>
        <begin position="239"/>
        <end position="416"/>
    </location>
</feature>
<comment type="similarity">
    <text evidence="1">Belongs to the type-I restriction system S methylase family.</text>
</comment>
<evidence type="ECO:0000313" key="6">
    <source>
        <dbReference type="Proteomes" id="UP001140817"/>
    </source>
</evidence>
<dbReference type="InterPro" id="IPR052021">
    <property type="entry name" value="Type-I_RS_S_subunit"/>
</dbReference>
<name>A0A9X2MA23_9FIRM</name>
<dbReference type="Proteomes" id="UP001140817">
    <property type="component" value="Unassembled WGS sequence"/>
</dbReference>
<dbReference type="InterPro" id="IPR044946">
    <property type="entry name" value="Restrct_endonuc_typeI_TRD_sf"/>
</dbReference>
<dbReference type="CDD" id="cd17261">
    <property type="entry name" value="RMtype1_S_EcoKI-TRD2-CR2_like"/>
    <property type="match status" value="1"/>
</dbReference>
<evidence type="ECO:0000313" key="5">
    <source>
        <dbReference type="EMBL" id="MCR1822800.1"/>
    </source>
</evidence>
<keyword evidence="3" id="KW-0238">DNA-binding</keyword>
<dbReference type="RefSeq" id="WP_257560385.1">
    <property type="nucleotide sequence ID" value="NZ_JANKBY010000079.1"/>
</dbReference>
<evidence type="ECO:0000256" key="1">
    <source>
        <dbReference type="ARBA" id="ARBA00010923"/>
    </source>
</evidence>
<feature type="domain" description="Type I restriction modification DNA specificity" evidence="4">
    <location>
        <begin position="16"/>
        <end position="192"/>
    </location>
</feature>
<dbReference type="GO" id="GO:0003677">
    <property type="term" value="F:DNA binding"/>
    <property type="evidence" value="ECO:0007669"/>
    <property type="project" value="UniProtKB-KW"/>
</dbReference>
<dbReference type="Gene3D" id="3.90.220.20">
    <property type="entry name" value="DNA methylase specificity domains"/>
    <property type="match status" value="2"/>
</dbReference>
<reference evidence="5" key="1">
    <citation type="submission" date="2022-07" db="EMBL/GenBank/DDBJ databases">
        <title>Enhanced cultured diversity of the mouse gut microbiota enables custom-made synthetic communities.</title>
        <authorList>
            <person name="Afrizal A."/>
        </authorList>
    </citation>
    <scope>NUCLEOTIDE SEQUENCE</scope>
    <source>
        <strain evidence="5">DSM 29186</strain>
    </source>
</reference>
<evidence type="ECO:0000259" key="4">
    <source>
        <dbReference type="Pfam" id="PF01420"/>
    </source>
</evidence>
<gene>
    <name evidence="5" type="ORF">NSA58_08375</name>
</gene>
<dbReference type="SUPFAM" id="SSF116734">
    <property type="entry name" value="DNA methylase specificity domain"/>
    <property type="match status" value="2"/>
</dbReference>
<keyword evidence="5" id="KW-0540">Nuclease</keyword>
<keyword evidence="6" id="KW-1185">Reference proteome</keyword>
<evidence type="ECO:0000256" key="3">
    <source>
        <dbReference type="ARBA" id="ARBA00023125"/>
    </source>
</evidence>
<dbReference type="Pfam" id="PF01420">
    <property type="entry name" value="Methylase_S"/>
    <property type="match status" value="2"/>
</dbReference>
<evidence type="ECO:0000256" key="2">
    <source>
        <dbReference type="ARBA" id="ARBA00022747"/>
    </source>
</evidence>
<protein>
    <submittedName>
        <fullName evidence="5">Restriction endonuclease subunit S</fullName>
        <ecNumber evidence="5">3.1.21.-</ecNumber>
    </submittedName>
</protein>
<sequence length="440" mass="50875">MDRSYNEKFEWENNIPNDWSIKRIKELINYIDQGWSPVAENRKVESNEWGVLKLSAIKNGKYIEDEHKALSLGTIENEMYMVKVGDILVSRSNTPKLVGDACFVNNIENKLMYSDLIYKLDVNRYKYDARYIVYALISPTIREQIEKTARGLNTSMVKISQSSIKNWIIPIPNTKEEQGIIADYLDENILNIDKRIEVLINKIDKYNEYKNNLITNMISKGINNTKLKSSDIDWVEYIPENWNVKRMKDIFVERSEKNLNKDGNPVTTNILSVMKDIGVINHKDKGNVGNKMSKDITGYKLVYPNDIVVNKMNVMIGSVGISKEFGALSTVYIVLNIKSGNCANYFDYVFKSKSLQRHLRKIASGILEIREAVNINRFMQESIPVPPYEEQIKIVEVLDYKCSLIDKSIKKIKLQINILNKYKKSLIDEVIMGKVRIKNE</sequence>
<dbReference type="AlphaFoldDB" id="A0A9X2MA23"/>
<dbReference type="InterPro" id="IPR000055">
    <property type="entry name" value="Restrct_endonuc_typeI_TRD"/>
</dbReference>
<dbReference type="EC" id="3.1.21.-" evidence="5"/>
<accession>A0A9X2MA23</accession>
<keyword evidence="5" id="KW-0255">Endonuclease</keyword>
<dbReference type="GO" id="GO:0004519">
    <property type="term" value="F:endonuclease activity"/>
    <property type="evidence" value="ECO:0007669"/>
    <property type="project" value="UniProtKB-KW"/>
</dbReference>
<comment type="caution">
    <text evidence="5">The sequence shown here is derived from an EMBL/GenBank/DDBJ whole genome shotgun (WGS) entry which is preliminary data.</text>
</comment>
<keyword evidence="2" id="KW-0680">Restriction system</keyword>
<keyword evidence="5" id="KW-0378">Hydrolase</keyword>
<dbReference type="EMBL" id="JANKBY010000079">
    <property type="protein sequence ID" value="MCR1822800.1"/>
    <property type="molecule type" value="Genomic_DNA"/>
</dbReference>
<dbReference type="PANTHER" id="PTHR30408">
    <property type="entry name" value="TYPE-1 RESTRICTION ENZYME ECOKI SPECIFICITY PROTEIN"/>
    <property type="match status" value="1"/>
</dbReference>
<dbReference type="PANTHER" id="PTHR30408:SF12">
    <property type="entry name" value="TYPE I RESTRICTION ENZYME MJAVIII SPECIFICITY SUBUNIT"/>
    <property type="match status" value="1"/>
</dbReference>
<dbReference type="GO" id="GO:0009307">
    <property type="term" value="P:DNA restriction-modification system"/>
    <property type="evidence" value="ECO:0007669"/>
    <property type="project" value="UniProtKB-KW"/>
</dbReference>
<proteinExistence type="inferred from homology"/>
<organism evidence="5 6">
    <name type="scientific">Terrisporobacter muris</name>
    <dbReference type="NCBI Taxonomy" id="2963284"/>
    <lineage>
        <taxon>Bacteria</taxon>
        <taxon>Bacillati</taxon>
        <taxon>Bacillota</taxon>
        <taxon>Clostridia</taxon>
        <taxon>Peptostreptococcales</taxon>
        <taxon>Peptostreptococcaceae</taxon>
        <taxon>Terrisporobacter</taxon>
    </lineage>
</organism>
<dbReference type="GO" id="GO:0016787">
    <property type="term" value="F:hydrolase activity"/>
    <property type="evidence" value="ECO:0007669"/>
    <property type="project" value="UniProtKB-KW"/>
</dbReference>